<gene>
    <name evidence="1" type="ORF">FMOSSE_LOCUS9163</name>
</gene>
<comment type="caution">
    <text evidence="1">The sequence shown here is derived from an EMBL/GenBank/DDBJ whole genome shotgun (WGS) entry which is preliminary data.</text>
</comment>
<dbReference type="Proteomes" id="UP000789375">
    <property type="component" value="Unassembled WGS sequence"/>
</dbReference>
<proteinExistence type="predicted"/>
<name>A0A9N9CKP4_FUNMO</name>
<dbReference type="EMBL" id="CAJVPP010002594">
    <property type="protein sequence ID" value="CAG8605225.1"/>
    <property type="molecule type" value="Genomic_DNA"/>
</dbReference>
<protein>
    <submittedName>
        <fullName evidence="1">13331_t:CDS:1</fullName>
    </submittedName>
</protein>
<reference evidence="1" key="1">
    <citation type="submission" date="2021-06" db="EMBL/GenBank/DDBJ databases">
        <authorList>
            <person name="Kallberg Y."/>
            <person name="Tangrot J."/>
            <person name="Rosling A."/>
        </authorList>
    </citation>
    <scope>NUCLEOTIDE SEQUENCE</scope>
    <source>
        <strain evidence="1">87-6 pot B 2015</strain>
    </source>
</reference>
<accession>A0A9N9CKP4</accession>
<organism evidence="1 2">
    <name type="scientific">Funneliformis mosseae</name>
    <name type="common">Endomycorrhizal fungus</name>
    <name type="synonym">Glomus mosseae</name>
    <dbReference type="NCBI Taxonomy" id="27381"/>
    <lineage>
        <taxon>Eukaryota</taxon>
        <taxon>Fungi</taxon>
        <taxon>Fungi incertae sedis</taxon>
        <taxon>Mucoromycota</taxon>
        <taxon>Glomeromycotina</taxon>
        <taxon>Glomeromycetes</taxon>
        <taxon>Glomerales</taxon>
        <taxon>Glomeraceae</taxon>
        <taxon>Funneliformis</taxon>
    </lineage>
</organism>
<evidence type="ECO:0000313" key="2">
    <source>
        <dbReference type="Proteomes" id="UP000789375"/>
    </source>
</evidence>
<evidence type="ECO:0000313" key="1">
    <source>
        <dbReference type="EMBL" id="CAG8605225.1"/>
    </source>
</evidence>
<sequence>MELHKNFVKEERNIKVSVQNLSKAISKDWTEETVIFTKTEQGSMMDRSKNRYSEKINESQETNKIPIQTSKSTVNLNNTLGGKSYVLSYSINNLLESNRYEWESVGDIDTLGLQQLCRNQLMVLPVTVEARPFNKDANNLYGFTRNNAIMH</sequence>
<keyword evidence="2" id="KW-1185">Reference proteome</keyword>
<dbReference type="AlphaFoldDB" id="A0A9N9CKP4"/>